<dbReference type="Pfam" id="PF03537">
    <property type="entry name" value="Glyco_hydro_114"/>
    <property type="match status" value="1"/>
</dbReference>
<comment type="caution">
    <text evidence="2">The sequence shown here is derived from an EMBL/GenBank/DDBJ whole genome shotgun (WGS) entry which is preliminary data.</text>
</comment>
<gene>
    <name evidence="2" type="ORF">C7459_104158</name>
</gene>
<dbReference type="RefSeq" id="WP_109687385.1">
    <property type="nucleotide sequence ID" value="NZ_QGGL01000004.1"/>
</dbReference>
<dbReference type="InterPro" id="IPR017853">
    <property type="entry name" value="GH"/>
</dbReference>
<dbReference type="SUPFAM" id="SSF51445">
    <property type="entry name" value="(Trans)glycosidases"/>
    <property type="match status" value="1"/>
</dbReference>
<dbReference type="Gene3D" id="3.20.20.70">
    <property type="entry name" value="Aldolase class I"/>
    <property type="match status" value="1"/>
</dbReference>
<dbReference type="InterPro" id="IPR004352">
    <property type="entry name" value="GH114_TIM-barrel"/>
</dbReference>
<dbReference type="PANTHER" id="PTHR35882">
    <property type="entry name" value="PELA"/>
    <property type="match status" value="1"/>
</dbReference>
<dbReference type="PANTHER" id="PTHR35882:SF2">
    <property type="entry name" value="PELA"/>
    <property type="match status" value="1"/>
</dbReference>
<dbReference type="InterPro" id="IPR013785">
    <property type="entry name" value="Aldolase_TIM"/>
</dbReference>
<accession>A0A316DFE0</accession>
<proteinExistence type="predicted"/>
<keyword evidence="3" id="KW-1185">Reference proteome</keyword>
<sequence length="239" mass="27567">MKPIRSYQIYYGPVTPLVQERLSGHDLLILEPRHVDSQTVLQLKSAGALVIGYLSVLETPTWNEQRFARLQPADTLTLQGQKVHFPEWDSYLMDIRQLSYQATLLQEVLDLILVKQMDGVFLDTVGDLEEYVPAGRLRDEMMTAYREFLQRLRTLAPDVLLIQNRGFDTLPLAAPHLQGLLWEDWRGDLLPHPWVQERVQRLRGLHVLTVSPHDDPIHAATSKRQGFTHLTRSTDYLLL</sequence>
<evidence type="ECO:0000313" key="2">
    <source>
        <dbReference type="EMBL" id="PWK14954.1"/>
    </source>
</evidence>
<evidence type="ECO:0000313" key="3">
    <source>
        <dbReference type="Proteomes" id="UP000245634"/>
    </source>
</evidence>
<name>A0A316DFE0_9BACL</name>
<dbReference type="EMBL" id="QGGL01000004">
    <property type="protein sequence ID" value="PWK14954.1"/>
    <property type="molecule type" value="Genomic_DNA"/>
</dbReference>
<feature type="domain" description="Glycoside-hydrolase family GH114 TIM-barrel" evidence="1">
    <location>
        <begin position="30"/>
        <end position="152"/>
    </location>
</feature>
<dbReference type="AlphaFoldDB" id="A0A316DFE0"/>
<protein>
    <submittedName>
        <fullName evidence="2">Endo-alpha-1,4-polygalactosaminidase (GH114 family)</fullName>
    </submittedName>
</protein>
<dbReference type="Proteomes" id="UP000245634">
    <property type="component" value="Unassembled WGS sequence"/>
</dbReference>
<reference evidence="2 3" key="1">
    <citation type="submission" date="2018-05" db="EMBL/GenBank/DDBJ databases">
        <title>Genomic Encyclopedia of Type Strains, Phase IV (KMG-IV): sequencing the most valuable type-strain genomes for metagenomic binning, comparative biology and taxonomic classification.</title>
        <authorList>
            <person name="Goeker M."/>
        </authorList>
    </citation>
    <scope>NUCLEOTIDE SEQUENCE [LARGE SCALE GENOMIC DNA]</scope>
    <source>
        <strain evidence="2 3">DSM 18773</strain>
    </source>
</reference>
<evidence type="ECO:0000259" key="1">
    <source>
        <dbReference type="Pfam" id="PF03537"/>
    </source>
</evidence>
<dbReference type="OrthoDB" id="2380315at2"/>
<organism evidence="2 3">
    <name type="scientific">Tumebacillus permanentifrigoris</name>
    <dbReference type="NCBI Taxonomy" id="378543"/>
    <lineage>
        <taxon>Bacteria</taxon>
        <taxon>Bacillati</taxon>
        <taxon>Bacillota</taxon>
        <taxon>Bacilli</taxon>
        <taxon>Bacillales</taxon>
        <taxon>Alicyclobacillaceae</taxon>
        <taxon>Tumebacillus</taxon>
    </lineage>
</organism>